<sequence>MLALSITTVLLLWCISVAMFTYDHDFRCATSDQVIISNLSACQERDCSQGKRNPLDSYFDCSIGMFQEWEEFKKNNHVFESYEQSNSHMKDLNSPSISAVGFYLIADKYNVKNNPNLNLTFRLPRNSSYDTKALLVKFVGLNDPRYPELIDPYYKDNPRYRLFDFPLYKTPEQDQMYPREIVYGCLMGLDCQSEKRAYIITLTAYTLNRSHPGTSITYHFTVYTTRDFSNSGKVTIAMAYIYQLRTMHVVFEPISAVYVSPGTYYFVRLMEINAGKLQTVKIGHTTSRYEHEFPNITKGSYIVEVNVQNCLGINPCPVSQSGIVEVEYQIKAALPTTETSQKAGVYIYAIIGVVGGVVLLLVLLACFIGSIDHKPKVYILNSCEEKIHTDVSLALQQCIHPFFDTAVVSTVNRDSVKDLSTKAGFQNHDNVIIAIKCHHVSSAFVNNLCSKRTLKRFKNITFIWFSQTDLSTVPDIYKVFMWNQNNGCTDMLKYIHDKQKRHCLNILKQFRPQLKNVNGNSAEIQHLRRTMAIALTLPVPTPANDPWAMRPYSQDDLRRPLIQNNCCPVHHEMCYEMDNHTQSFNVPSSPGYNDNQTSDEWHFSSLPIRDDLVEGHHFGRRLDHGHPEITSSDIDILSQEMLRINGAIRIT</sequence>
<organism evidence="3 4">
    <name type="scientific">Mizuhopecten yessoensis</name>
    <name type="common">Japanese scallop</name>
    <name type="synonym">Patinopecten yessoensis</name>
    <dbReference type="NCBI Taxonomy" id="6573"/>
    <lineage>
        <taxon>Eukaryota</taxon>
        <taxon>Metazoa</taxon>
        <taxon>Spiralia</taxon>
        <taxon>Lophotrochozoa</taxon>
        <taxon>Mollusca</taxon>
        <taxon>Bivalvia</taxon>
        <taxon>Autobranchia</taxon>
        <taxon>Pteriomorphia</taxon>
        <taxon>Pectinida</taxon>
        <taxon>Pectinoidea</taxon>
        <taxon>Pectinidae</taxon>
        <taxon>Mizuhopecten</taxon>
    </lineage>
</organism>
<evidence type="ECO:0000256" key="2">
    <source>
        <dbReference type="SAM" id="SignalP"/>
    </source>
</evidence>
<dbReference type="AlphaFoldDB" id="A0A210Q0S0"/>
<keyword evidence="1" id="KW-0812">Transmembrane</keyword>
<dbReference type="Proteomes" id="UP000242188">
    <property type="component" value="Unassembled WGS sequence"/>
</dbReference>
<dbReference type="EMBL" id="NEDP02005296">
    <property type="protein sequence ID" value="OWF42340.1"/>
    <property type="molecule type" value="Genomic_DNA"/>
</dbReference>
<dbReference type="OrthoDB" id="10462878at2759"/>
<name>A0A210Q0S0_MIZYE</name>
<keyword evidence="4" id="KW-1185">Reference proteome</keyword>
<gene>
    <name evidence="3" type="ORF">KP79_PYT11938</name>
</gene>
<feature type="transmembrane region" description="Helical" evidence="1">
    <location>
        <begin position="345"/>
        <end position="368"/>
    </location>
</feature>
<feature type="signal peptide" evidence="2">
    <location>
        <begin position="1"/>
        <end position="18"/>
    </location>
</feature>
<keyword evidence="2" id="KW-0732">Signal</keyword>
<protein>
    <recommendedName>
        <fullName evidence="5">SEFIR domain-containing protein</fullName>
    </recommendedName>
</protein>
<keyword evidence="1" id="KW-1133">Transmembrane helix</keyword>
<accession>A0A210Q0S0</accession>
<feature type="chain" id="PRO_5012623044" description="SEFIR domain-containing protein" evidence="2">
    <location>
        <begin position="19"/>
        <end position="651"/>
    </location>
</feature>
<evidence type="ECO:0000313" key="4">
    <source>
        <dbReference type="Proteomes" id="UP000242188"/>
    </source>
</evidence>
<reference evidence="3 4" key="1">
    <citation type="journal article" date="2017" name="Nat. Ecol. Evol.">
        <title>Scallop genome provides insights into evolution of bilaterian karyotype and development.</title>
        <authorList>
            <person name="Wang S."/>
            <person name="Zhang J."/>
            <person name="Jiao W."/>
            <person name="Li J."/>
            <person name="Xun X."/>
            <person name="Sun Y."/>
            <person name="Guo X."/>
            <person name="Huan P."/>
            <person name="Dong B."/>
            <person name="Zhang L."/>
            <person name="Hu X."/>
            <person name="Sun X."/>
            <person name="Wang J."/>
            <person name="Zhao C."/>
            <person name="Wang Y."/>
            <person name="Wang D."/>
            <person name="Huang X."/>
            <person name="Wang R."/>
            <person name="Lv J."/>
            <person name="Li Y."/>
            <person name="Zhang Z."/>
            <person name="Liu B."/>
            <person name="Lu W."/>
            <person name="Hui Y."/>
            <person name="Liang J."/>
            <person name="Zhou Z."/>
            <person name="Hou R."/>
            <person name="Li X."/>
            <person name="Liu Y."/>
            <person name="Li H."/>
            <person name="Ning X."/>
            <person name="Lin Y."/>
            <person name="Zhao L."/>
            <person name="Xing Q."/>
            <person name="Dou J."/>
            <person name="Li Y."/>
            <person name="Mao J."/>
            <person name="Guo H."/>
            <person name="Dou H."/>
            <person name="Li T."/>
            <person name="Mu C."/>
            <person name="Jiang W."/>
            <person name="Fu Q."/>
            <person name="Fu X."/>
            <person name="Miao Y."/>
            <person name="Liu J."/>
            <person name="Yu Q."/>
            <person name="Li R."/>
            <person name="Liao H."/>
            <person name="Li X."/>
            <person name="Kong Y."/>
            <person name="Jiang Z."/>
            <person name="Chourrout D."/>
            <person name="Li R."/>
            <person name="Bao Z."/>
        </authorList>
    </citation>
    <scope>NUCLEOTIDE SEQUENCE [LARGE SCALE GENOMIC DNA]</scope>
    <source>
        <strain evidence="3 4">PY_sf001</strain>
    </source>
</reference>
<keyword evidence="1" id="KW-0472">Membrane</keyword>
<proteinExistence type="predicted"/>
<evidence type="ECO:0008006" key="5">
    <source>
        <dbReference type="Google" id="ProtNLM"/>
    </source>
</evidence>
<evidence type="ECO:0000256" key="1">
    <source>
        <dbReference type="SAM" id="Phobius"/>
    </source>
</evidence>
<comment type="caution">
    <text evidence="3">The sequence shown here is derived from an EMBL/GenBank/DDBJ whole genome shotgun (WGS) entry which is preliminary data.</text>
</comment>
<evidence type="ECO:0000313" key="3">
    <source>
        <dbReference type="EMBL" id="OWF42340.1"/>
    </source>
</evidence>